<comment type="caution">
    <text evidence="6">The sequence shown here is derived from an EMBL/GenBank/DDBJ whole genome shotgun (WGS) entry which is preliminary data.</text>
</comment>
<evidence type="ECO:0000256" key="1">
    <source>
        <dbReference type="ARBA" id="ARBA00022617"/>
    </source>
</evidence>
<keyword evidence="1 4" id="KW-0349">Heme</keyword>
<evidence type="ECO:0000256" key="3">
    <source>
        <dbReference type="ARBA" id="ARBA00023004"/>
    </source>
</evidence>
<dbReference type="GO" id="GO:0020037">
    <property type="term" value="F:heme binding"/>
    <property type="evidence" value="ECO:0007669"/>
    <property type="project" value="InterPro"/>
</dbReference>
<sequence length="858" mass="94570">MNSSKPVRWIAVCVIAGFAVALWFSQPAHEARATLPNQPTPSAAVPPEATALPEVAASYNDAAFHAAGTRLSPSARAGREIWFKATAGNARFHTYTFQQRITALIDWYGVLRGDQRDTRFKTWGLINDPGCCTPGSAGCPAKSYEETYGFDWCPGDQTLLKFVGKAGYRDPACDFKDAAATSSDPAGHRDGREDSCNLAFGTSTGALGFRKFPNPRFDPVAWKKLNGSLGTWQGYDRKLSSDPARADFKLRKLADASIEPPFLIGTSCASCHVAFDPAKPPLNPAHPKWENISGLVGNQYIRISELLISGMPHDDLLWQTFAHARPGTSDTSAIPNDQVNNAGTINALINIAQRPTFAGEQVKRWRKTAACPTGTKASSCWCEPGKPGKCWENSLQAETVHHILKGGEDSIGALGAIQRVYFNIGSCSEQCWVNHLTDLRQLDPQARNFGQTPFDIGQCRRDCPNFRAVEDRLQNILDFFLTAPEGHARDLREARANQRQTPYAEADLERDLDHRFGKNAVSRGQQVFATNCARCHSSGKPPFEAVNFRALDSKTGLRADWLGNDVPTPVTEIGTDRCRALHSNHLRGHVWEQFADENYFARKTVSGILEPHDGGRGYYRNISLLNLWAHAPFLHNNSVGPELCGWGGDKANPYEQYRSSYVDTSRPGNPPLARDKQPACWQYDTSVEGRFKLYVASMNDLLSPSKRIPKALKLDQDIVLDIGPRIFDGKEEKRVTGFTVRVPAGASAGNVGNFRHKEFIGDLVRAKLEPAELDARLAKILPAHDAKQVASEMRNIGKAIVSDPNRLVELVKAARARTPALWQVYSSCNVEIENDGHRFGEDLSEADKNALIAFLATF</sequence>
<proteinExistence type="predicted"/>
<dbReference type="AlphaFoldDB" id="A0A401JAX6"/>
<evidence type="ECO:0000313" key="6">
    <source>
        <dbReference type="EMBL" id="GBL44769.1"/>
    </source>
</evidence>
<evidence type="ECO:0000256" key="4">
    <source>
        <dbReference type="PROSITE-ProRule" id="PRU00433"/>
    </source>
</evidence>
<gene>
    <name evidence="6" type="ORF">SFMTTN_0570</name>
</gene>
<evidence type="ECO:0000259" key="5">
    <source>
        <dbReference type="PROSITE" id="PS51007"/>
    </source>
</evidence>
<protein>
    <recommendedName>
        <fullName evidence="5">Cytochrome c domain-containing protein</fullName>
    </recommendedName>
</protein>
<dbReference type="PROSITE" id="PS51007">
    <property type="entry name" value="CYTC"/>
    <property type="match status" value="1"/>
</dbReference>
<dbReference type="PANTHER" id="PTHR30600">
    <property type="entry name" value="CYTOCHROME C PEROXIDASE-RELATED"/>
    <property type="match status" value="1"/>
</dbReference>
<dbReference type="EMBL" id="BGOW01000003">
    <property type="protein sequence ID" value="GBL44769.1"/>
    <property type="molecule type" value="Genomic_DNA"/>
</dbReference>
<dbReference type="PANTHER" id="PTHR30600:SF9">
    <property type="entry name" value="BLR7738 PROTEIN"/>
    <property type="match status" value="1"/>
</dbReference>
<keyword evidence="2 4" id="KW-0479">Metal-binding</keyword>
<dbReference type="InterPro" id="IPR051395">
    <property type="entry name" value="Cytochrome_c_Peroxidase/MauG"/>
</dbReference>
<evidence type="ECO:0000313" key="7">
    <source>
        <dbReference type="Proteomes" id="UP000286806"/>
    </source>
</evidence>
<dbReference type="InterPro" id="IPR009056">
    <property type="entry name" value="Cyt_c-like_dom"/>
</dbReference>
<keyword evidence="7" id="KW-1185">Reference proteome</keyword>
<dbReference type="GO" id="GO:0009055">
    <property type="term" value="F:electron transfer activity"/>
    <property type="evidence" value="ECO:0007669"/>
    <property type="project" value="InterPro"/>
</dbReference>
<dbReference type="GO" id="GO:0004130">
    <property type="term" value="F:cytochrome-c peroxidase activity"/>
    <property type="evidence" value="ECO:0007669"/>
    <property type="project" value="TreeGrafter"/>
</dbReference>
<dbReference type="SUPFAM" id="SSF46626">
    <property type="entry name" value="Cytochrome c"/>
    <property type="match status" value="1"/>
</dbReference>
<dbReference type="GO" id="GO:0046872">
    <property type="term" value="F:metal ion binding"/>
    <property type="evidence" value="ECO:0007669"/>
    <property type="project" value="UniProtKB-KW"/>
</dbReference>
<dbReference type="Gene3D" id="1.10.760.10">
    <property type="entry name" value="Cytochrome c-like domain"/>
    <property type="match status" value="1"/>
</dbReference>
<evidence type="ECO:0000256" key="2">
    <source>
        <dbReference type="ARBA" id="ARBA00022723"/>
    </source>
</evidence>
<keyword evidence="3 4" id="KW-0408">Iron</keyword>
<dbReference type="RefSeq" id="WP_223247637.1">
    <property type="nucleotide sequence ID" value="NZ_BGOW01000003.1"/>
</dbReference>
<reference evidence="6 7" key="1">
    <citation type="journal article" date="2019" name="Front. Microbiol.">
        <title>Genomes of Neutrophilic Sulfur-Oxidizing Chemolithoautotrophs Representing 9 Proteobacterial Species From 8 Genera.</title>
        <authorList>
            <person name="Watanabe T."/>
            <person name="Kojima H."/>
            <person name="Umezawa K."/>
            <person name="Hori C."/>
            <person name="Takasuka T.E."/>
            <person name="Kato Y."/>
            <person name="Fukui M."/>
        </authorList>
    </citation>
    <scope>NUCLEOTIDE SEQUENCE [LARGE SCALE GENOMIC DNA]</scope>
    <source>
        <strain evidence="6 7">TTN</strain>
    </source>
</reference>
<organism evidence="6 7">
    <name type="scientific">Sulfuriferula multivorans</name>
    <dbReference type="NCBI Taxonomy" id="1559896"/>
    <lineage>
        <taxon>Bacteria</taxon>
        <taxon>Pseudomonadati</taxon>
        <taxon>Pseudomonadota</taxon>
        <taxon>Betaproteobacteria</taxon>
        <taxon>Nitrosomonadales</taxon>
        <taxon>Sulfuricellaceae</taxon>
        <taxon>Sulfuriferula</taxon>
    </lineage>
</organism>
<feature type="domain" description="Cytochrome c" evidence="5">
    <location>
        <begin position="519"/>
        <end position="858"/>
    </location>
</feature>
<accession>A0A401JAX6</accession>
<dbReference type="Proteomes" id="UP000286806">
    <property type="component" value="Unassembled WGS sequence"/>
</dbReference>
<dbReference type="InterPro" id="IPR036909">
    <property type="entry name" value="Cyt_c-like_dom_sf"/>
</dbReference>
<name>A0A401JAX6_9PROT</name>